<evidence type="ECO:0000313" key="2">
    <source>
        <dbReference type="Proteomes" id="UP000265520"/>
    </source>
</evidence>
<protein>
    <submittedName>
        <fullName evidence="1">Uncharacterized protein</fullName>
    </submittedName>
</protein>
<name>A0A392UM56_9FABA</name>
<reference evidence="1 2" key="1">
    <citation type="journal article" date="2018" name="Front. Plant Sci.">
        <title>Red Clover (Trifolium pratense) and Zigzag Clover (T. medium) - A Picture of Genomic Similarities and Differences.</title>
        <authorList>
            <person name="Dluhosova J."/>
            <person name="Istvanek J."/>
            <person name="Nedelnik J."/>
            <person name="Repkova J."/>
        </authorList>
    </citation>
    <scope>NUCLEOTIDE SEQUENCE [LARGE SCALE GENOMIC DNA]</scope>
    <source>
        <strain evidence="2">cv. 10/8</strain>
        <tissue evidence="1">Leaf</tissue>
    </source>
</reference>
<organism evidence="1 2">
    <name type="scientific">Trifolium medium</name>
    <dbReference type="NCBI Taxonomy" id="97028"/>
    <lineage>
        <taxon>Eukaryota</taxon>
        <taxon>Viridiplantae</taxon>
        <taxon>Streptophyta</taxon>
        <taxon>Embryophyta</taxon>
        <taxon>Tracheophyta</taxon>
        <taxon>Spermatophyta</taxon>
        <taxon>Magnoliopsida</taxon>
        <taxon>eudicotyledons</taxon>
        <taxon>Gunneridae</taxon>
        <taxon>Pentapetalae</taxon>
        <taxon>rosids</taxon>
        <taxon>fabids</taxon>
        <taxon>Fabales</taxon>
        <taxon>Fabaceae</taxon>
        <taxon>Papilionoideae</taxon>
        <taxon>50 kb inversion clade</taxon>
        <taxon>NPAAA clade</taxon>
        <taxon>Hologalegina</taxon>
        <taxon>IRL clade</taxon>
        <taxon>Trifolieae</taxon>
        <taxon>Trifolium</taxon>
    </lineage>
</organism>
<keyword evidence="2" id="KW-1185">Reference proteome</keyword>
<dbReference type="AlphaFoldDB" id="A0A392UM56"/>
<sequence length="77" mass="8728">EAGKLQRLRASEAGKLQRLRAQNTFQSLAYQNQYSSLRQAIETYNPYFPPELEELISLHSLSQYVSLLVVSGTILQA</sequence>
<dbReference type="EMBL" id="LXQA010826377">
    <property type="protein sequence ID" value="MCI72845.1"/>
    <property type="molecule type" value="Genomic_DNA"/>
</dbReference>
<feature type="non-terminal residue" evidence="1">
    <location>
        <position position="1"/>
    </location>
</feature>
<accession>A0A392UM56</accession>
<comment type="caution">
    <text evidence="1">The sequence shown here is derived from an EMBL/GenBank/DDBJ whole genome shotgun (WGS) entry which is preliminary data.</text>
</comment>
<evidence type="ECO:0000313" key="1">
    <source>
        <dbReference type="EMBL" id="MCI72845.1"/>
    </source>
</evidence>
<proteinExistence type="predicted"/>
<dbReference type="Proteomes" id="UP000265520">
    <property type="component" value="Unassembled WGS sequence"/>
</dbReference>